<dbReference type="NCBIfam" id="TIGR00510">
    <property type="entry name" value="lipA"/>
    <property type="match status" value="1"/>
</dbReference>
<dbReference type="InterPro" id="IPR003698">
    <property type="entry name" value="Lipoyl_synth"/>
</dbReference>
<keyword evidence="1 9" id="KW-0004">4Fe-4S</keyword>
<keyword evidence="6 9" id="KW-0408">Iron</keyword>
<dbReference type="Pfam" id="PF04055">
    <property type="entry name" value="Radical_SAM"/>
    <property type="match status" value="1"/>
</dbReference>
<dbReference type="GO" id="GO:0005737">
    <property type="term" value="C:cytoplasm"/>
    <property type="evidence" value="ECO:0007669"/>
    <property type="project" value="UniProtKB-SubCell"/>
</dbReference>
<evidence type="ECO:0000313" key="11">
    <source>
        <dbReference type="EMBL" id="XBX74270.1"/>
    </source>
</evidence>
<reference evidence="11" key="2">
    <citation type="submission" date="2024-06" db="EMBL/GenBank/DDBJ databases">
        <authorList>
            <person name="Petrova K.O."/>
            <person name="Toshchakov S.V."/>
            <person name="Boltjanskaja Y.V."/>
            <person name="Kevbrin V."/>
        </authorList>
    </citation>
    <scope>NUCLEOTIDE SEQUENCE</scope>
    <source>
        <strain evidence="11">Z-910T</strain>
    </source>
</reference>
<dbReference type="GO" id="GO:0051539">
    <property type="term" value="F:4 iron, 4 sulfur cluster binding"/>
    <property type="evidence" value="ECO:0007669"/>
    <property type="project" value="UniProtKB-UniRule"/>
</dbReference>
<dbReference type="Gene3D" id="3.20.20.70">
    <property type="entry name" value="Aldolase class I"/>
    <property type="match status" value="1"/>
</dbReference>
<dbReference type="InterPro" id="IPR007197">
    <property type="entry name" value="rSAM"/>
</dbReference>
<comment type="similarity">
    <text evidence="9">Belongs to the radical SAM superfamily. Lipoyl synthase family.</text>
</comment>
<dbReference type="HAMAP" id="MF_00206">
    <property type="entry name" value="Lipoyl_synth"/>
    <property type="match status" value="1"/>
</dbReference>
<dbReference type="PANTHER" id="PTHR10949">
    <property type="entry name" value="LIPOYL SYNTHASE"/>
    <property type="match status" value="1"/>
</dbReference>
<dbReference type="CDD" id="cd01335">
    <property type="entry name" value="Radical_SAM"/>
    <property type="match status" value="1"/>
</dbReference>
<evidence type="ECO:0000256" key="3">
    <source>
        <dbReference type="ARBA" id="ARBA00022679"/>
    </source>
</evidence>
<dbReference type="GO" id="GO:0016992">
    <property type="term" value="F:lipoate synthase activity"/>
    <property type="evidence" value="ECO:0007669"/>
    <property type="project" value="UniProtKB-UniRule"/>
</dbReference>
<comment type="pathway">
    <text evidence="9">Protein modification; protein lipoylation via endogenous pathway; protein N(6)-(lipoyl)lysine from octanoyl-[acyl-carrier-protein]: step 2/2.</text>
</comment>
<evidence type="ECO:0000256" key="8">
    <source>
        <dbReference type="ARBA" id="ARBA00047326"/>
    </source>
</evidence>
<evidence type="ECO:0000256" key="2">
    <source>
        <dbReference type="ARBA" id="ARBA00022490"/>
    </source>
</evidence>
<protein>
    <recommendedName>
        <fullName evidence="9">Lipoyl synthase</fullName>
        <ecNumber evidence="9">2.8.1.8</ecNumber>
    </recommendedName>
    <alternativeName>
        <fullName evidence="9">Lip-syn</fullName>
        <shortName evidence="9">LS</shortName>
    </alternativeName>
    <alternativeName>
        <fullName evidence="9">Lipoate synthase</fullName>
    </alternativeName>
    <alternativeName>
        <fullName evidence="9">Lipoic acid synthase</fullName>
    </alternativeName>
    <alternativeName>
        <fullName evidence="9">Sulfur insertion protein LipA</fullName>
    </alternativeName>
</protein>
<dbReference type="PANTHER" id="PTHR10949:SF0">
    <property type="entry name" value="LIPOYL SYNTHASE, MITOCHONDRIAL"/>
    <property type="match status" value="1"/>
</dbReference>
<dbReference type="SMART" id="SM00729">
    <property type="entry name" value="Elp3"/>
    <property type="match status" value="1"/>
</dbReference>
<evidence type="ECO:0000256" key="1">
    <source>
        <dbReference type="ARBA" id="ARBA00022485"/>
    </source>
</evidence>
<keyword evidence="4 9" id="KW-0949">S-adenosyl-L-methionine</keyword>
<gene>
    <name evidence="9 11" type="primary">lipA</name>
    <name evidence="11" type="ORF">PRVXT_002301</name>
</gene>
<dbReference type="SFLD" id="SFLDS00029">
    <property type="entry name" value="Radical_SAM"/>
    <property type="match status" value="1"/>
</dbReference>
<comment type="subcellular location">
    <subcellularLocation>
        <location evidence="9">Cytoplasm</location>
    </subcellularLocation>
</comment>
<feature type="binding site" evidence="9">
    <location>
        <position position="36"/>
    </location>
    <ligand>
        <name>[4Fe-4S] cluster</name>
        <dbReference type="ChEBI" id="CHEBI:49883"/>
        <label>1</label>
    </ligand>
</feature>
<evidence type="ECO:0000259" key="10">
    <source>
        <dbReference type="PROSITE" id="PS51918"/>
    </source>
</evidence>
<dbReference type="SUPFAM" id="SSF102114">
    <property type="entry name" value="Radical SAM enzymes"/>
    <property type="match status" value="1"/>
</dbReference>
<feature type="domain" description="Radical SAM core" evidence="10">
    <location>
        <begin position="48"/>
        <end position="264"/>
    </location>
</feature>
<dbReference type="SFLD" id="SFLDG01058">
    <property type="entry name" value="lipoyl_synthase_like"/>
    <property type="match status" value="1"/>
</dbReference>
<feature type="binding site" evidence="9">
    <location>
        <position position="62"/>
    </location>
    <ligand>
        <name>[4Fe-4S] cluster</name>
        <dbReference type="ChEBI" id="CHEBI:49883"/>
        <label>2</label>
        <note>4Fe-4S-S-AdoMet</note>
    </ligand>
</feature>
<feature type="binding site" evidence="9">
    <location>
        <position position="275"/>
    </location>
    <ligand>
        <name>[4Fe-4S] cluster</name>
        <dbReference type="ChEBI" id="CHEBI:49883"/>
        <label>1</label>
    </ligand>
</feature>
<feature type="binding site" evidence="9">
    <location>
        <position position="69"/>
    </location>
    <ligand>
        <name>[4Fe-4S] cluster</name>
        <dbReference type="ChEBI" id="CHEBI:49883"/>
        <label>2</label>
        <note>4Fe-4S-S-AdoMet</note>
    </ligand>
</feature>
<keyword evidence="3 9" id="KW-0808">Transferase</keyword>
<proteinExistence type="inferred from homology"/>
<dbReference type="FunFam" id="3.20.20.70:FF:000040">
    <property type="entry name" value="Lipoyl synthase"/>
    <property type="match status" value="1"/>
</dbReference>
<evidence type="ECO:0000256" key="5">
    <source>
        <dbReference type="ARBA" id="ARBA00022723"/>
    </source>
</evidence>
<evidence type="ECO:0000256" key="4">
    <source>
        <dbReference type="ARBA" id="ARBA00022691"/>
    </source>
</evidence>
<dbReference type="PROSITE" id="PS51918">
    <property type="entry name" value="RADICAL_SAM"/>
    <property type="match status" value="1"/>
</dbReference>
<dbReference type="GO" id="GO:0009249">
    <property type="term" value="P:protein lipoylation"/>
    <property type="evidence" value="ECO:0007669"/>
    <property type="project" value="UniProtKB-UniRule"/>
</dbReference>
<name>A0AAU7VJY4_9FIRM</name>
<reference evidence="11" key="1">
    <citation type="journal article" date="2013" name="Extremophiles">
        <title>Proteinivorax tanatarense gen. nov., sp. nov., an anaerobic, haloalkaliphilic, proteolytic bacterium isolated from a decaying algal bloom, and proposal of Proteinivoraceae fam. nov.</title>
        <authorList>
            <person name="Kevbrin V."/>
            <person name="Boltyanskaya Y."/>
            <person name="Zhilina T."/>
            <person name="Kolganova T."/>
            <person name="Lavrentjeva E."/>
            <person name="Kuznetsov B."/>
        </authorList>
    </citation>
    <scope>NUCLEOTIDE SEQUENCE</scope>
    <source>
        <strain evidence="11">Z-910T</strain>
    </source>
</reference>
<dbReference type="NCBIfam" id="NF009544">
    <property type="entry name" value="PRK12928.1"/>
    <property type="match status" value="1"/>
</dbReference>
<dbReference type="SFLD" id="SFLDF00271">
    <property type="entry name" value="lipoyl_synthase"/>
    <property type="match status" value="1"/>
</dbReference>
<feature type="binding site" evidence="9">
    <location>
        <position position="41"/>
    </location>
    <ligand>
        <name>[4Fe-4S] cluster</name>
        <dbReference type="ChEBI" id="CHEBI:49883"/>
        <label>1</label>
    </ligand>
</feature>
<organism evidence="11">
    <name type="scientific">Proteinivorax tanatarense</name>
    <dbReference type="NCBI Taxonomy" id="1260629"/>
    <lineage>
        <taxon>Bacteria</taxon>
        <taxon>Bacillati</taxon>
        <taxon>Bacillota</taxon>
        <taxon>Clostridia</taxon>
        <taxon>Eubacteriales</taxon>
        <taxon>Proteinivoracaceae</taxon>
        <taxon>Proteinivorax</taxon>
    </lineage>
</organism>
<dbReference type="InterPro" id="IPR058240">
    <property type="entry name" value="rSAM_sf"/>
</dbReference>
<dbReference type="GO" id="GO:0046872">
    <property type="term" value="F:metal ion binding"/>
    <property type="evidence" value="ECO:0007669"/>
    <property type="project" value="UniProtKB-KW"/>
</dbReference>
<evidence type="ECO:0000256" key="6">
    <source>
        <dbReference type="ARBA" id="ARBA00023004"/>
    </source>
</evidence>
<evidence type="ECO:0000256" key="9">
    <source>
        <dbReference type="HAMAP-Rule" id="MF_00206"/>
    </source>
</evidence>
<dbReference type="EMBL" id="CP158367">
    <property type="protein sequence ID" value="XBX74270.1"/>
    <property type="molecule type" value="Genomic_DNA"/>
</dbReference>
<keyword evidence="7 9" id="KW-0411">Iron-sulfur</keyword>
<dbReference type="RefSeq" id="WP_350343024.1">
    <property type="nucleotide sequence ID" value="NZ_CP158367.1"/>
</dbReference>
<feature type="binding site" evidence="9">
    <location>
        <position position="47"/>
    </location>
    <ligand>
        <name>[4Fe-4S] cluster</name>
        <dbReference type="ChEBI" id="CHEBI:49883"/>
        <label>1</label>
    </ligand>
</feature>
<dbReference type="InterPro" id="IPR006638">
    <property type="entry name" value="Elp3/MiaA/NifB-like_rSAM"/>
</dbReference>
<keyword evidence="2 9" id="KW-0963">Cytoplasm</keyword>
<evidence type="ECO:0000256" key="7">
    <source>
        <dbReference type="ARBA" id="ARBA00023014"/>
    </source>
</evidence>
<comment type="cofactor">
    <cofactor evidence="9">
        <name>[4Fe-4S] cluster</name>
        <dbReference type="ChEBI" id="CHEBI:49883"/>
    </cofactor>
    <text evidence="9">Binds 2 [4Fe-4S] clusters per subunit. One cluster is coordinated with 3 cysteines and an exchangeable S-adenosyl-L-methionine.</text>
</comment>
<dbReference type="EC" id="2.8.1.8" evidence="9"/>
<dbReference type="PIRSF" id="PIRSF005963">
    <property type="entry name" value="Lipoyl_synth"/>
    <property type="match status" value="1"/>
</dbReference>
<accession>A0AAU7VJY4</accession>
<dbReference type="AlphaFoldDB" id="A0AAU7VJY4"/>
<dbReference type="InterPro" id="IPR013785">
    <property type="entry name" value="Aldolase_TIM"/>
</dbReference>
<dbReference type="NCBIfam" id="NF004019">
    <property type="entry name" value="PRK05481.1"/>
    <property type="match status" value="1"/>
</dbReference>
<keyword evidence="5 9" id="KW-0479">Metal-binding</keyword>
<feature type="binding site" evidence="9">
    <location>
        <position position="66"/>
    </location>
    <ligand>
        <name>[4Fe-4S] cluster</name>
        <dbReference type="ChEBI" id="CHEBI:49883"/>
        <label>2</label>
        <note>4Fe-4S-S-AdoMet</note>
    </ligand>
</feature>
<comment type="function">
    <text evidence="9">Catalyzes the radical-mediated insertion of two sulfur atoms into the C-6 and C-8 positions of the octanoyl moiety bound to the lipoyl domains of lipoate-dependent enzymes, thereby converting the octanoylated domains into lipoylated derivatives.</text>
</comment>
<sequence length="286" mass="32323">MDIKRKPKWLRVKLNDAHKDKYVKNILNRLSLNTVCEEANCPNKIECFSKKTATFMILGSQCSRNCSFCNVSNNHLEEVDENEPENVAIAATELGLKHVVITSVTRDDLLDGGAMHFAKVIKALRNKNKNIAIEVLIPDFKGDKNAIKYVVEAKPDIINHNIETVPRLYDAVRPQAVYQRSLEVLQEIKNLDSDIYTKSGIMVGLGETCEEVAKTMKDLKNYSCDFLTVGQYLPPSKSHYPVAEYVTPERFKLYKEKALQIGFTFVASEPLVRSSYKASDMLAKAE</sequence>
<comment type="catalytic activity">
    <reaction evidence="8 9">
        <text>[[Fe-S] cluster scaffold protein carrying a second [4Fe-4S](2+) cluster] + N(6)-octanoyl-L-lysyl-[protein] + 2 oxidized [2Fe-2S]-[ferredoxin] + 2 S-adenosyl-L-methionine + 4 H(+) = [[Fe-S] cluster scaffold protein] + N(6)-[(R)-dihydrolipoyl]-L-lysyl-[protein] + 4 Fe(3+) + 2 hydrogen sulfide + 2 5'-deoxyadenosine + 2 L-methionine + 2 reduced [2Fe-2S]-[ferredoxin]</text>
        <dbReference type="Rhea" id="RHEA:16585"/>
        <dbReference type="Rhea" id="RHEA-COMP:9928"/>
        <dbReference type="Rhea" id="RHEA-COMP:10000"/>
        <dbReference type="Rhea" id="RHEA-COMP:10001"/>
        <dbReference type="Rhea" id="RHEA-COMP:10475"/>
        <dbReference type="Rhea" id="RHEA-COMP:14568"/>
        <dbReference type="Rhea" id="RHEA-COMP:14569"/>
        <dbReference type="ChEBI" id="CHEBI:15378"/>
        <dbReference type="ChEBI" id="CHEBI:17319"/>
        <dbReference type="ChEBI" id="CHEBI:29034"/>
        <dbReference type="ChEBI" id="CHEBI:29919"/>
        <dbReference type="ChEBI" id="CHEBI:33722"/>
        <dbReference type="ChEBI" id="CHEBI:33737"/>
        <dbReference type="ChEBI" id="CHEBI:33738"/>
        <dbReference type="ChEBI" id="CHEBI:57844"/>
        <dbReference type="ChEBI" id="CHEBI:59789"/>
        <dbReference type="ChEBI" id="CHEBI:78809"/>
        <dbReference type="ChEBI" id="CHEBI:83100"/>
        <dbReference type="EC" id="2.8.1.8"/>
    </reaction>
</comment>